<protein>
    <recommendedName>
        <fullName evidence="1">Protein FecR C-terminal domain-containing protein</fullName>
    </recommendedName>
</protein>
<dbReference type="Proteomes" id="UP001500936">
    <property type="component" value="Unassembled WGS sequence"/>
</dbReference>
<gene>
    <name evidence="2" type="ORF">GCM10023187_40490</name>
</gene>
<evidence type="ECO:0000313" key="2">
    <source>
        <dbReference type="EMBL" id="GAA4412827.1"/>
    </source>
</evidence>
<dbReference type="PANTHER" id="PTHR30273">
    <property type="entry name" value="PERIPLASMIC SIGNAL SENSOR AND SIGMA FACTOR ACTIVATOR FECR-RELATED"/>
    <property type="match status" value="1"/>
</dbReference>
<reference evidence="3" key="1">
    <citation type="journal article" date="2019" name="Int. J. Syst. Evol. Microbiol.">
        <title>The Global Catalogue of Microorganisms (GCM) 10K type strain sequencing project: providing services to taxonomists for standard genome sequencing and annotation.</title>
        <authorList>
            <consortium name="The Broad Institute Genomics Platform"/>
            <consortium name="The Broad Institute Genome Sequencing Center for Infectious Disease"/>
            <person name="Wu L."/>
            <person name="Ma J."/>
        </authorList>
    </citation>
    <scope>NUCLEOTIDE SEQUENCE [LARGE SCALE GENOMIC DNA]</scope>
    <source>
        <strain evidence="3">JCM 17925</strain>
    </source>
</reference>
<organism evidence="2 3">
    <name type="scientific">Nibrella viscosa</name>
    <dbReference type="NCBI Taxonomy" id="1084524"/>
    <lineage>
        <taxon>Bacteria</taxon>
        <taxon>Pseudomonadati</taxon>
        <taxon>Bacteroidota</taxon>
        <taxon>Cytophagia</taxon>
        <taxon>Cytophagales</taxon>
        <taxon>Spirosomataceae</taxon>
        <taxon>Nibrella</taxon>
    </lineage>
</organism>
<comment type="caution">
    <text evidence="2">The sequence shown here is derived from an EMBL/GenBank/DDBJ whole genome shotgun (WGS) entry which is preliminary data.</text>
</comment>
<name>A0ABP8KRQ9_9BACT</name>
<feature type="domain" description="Protein FecR C-terminal" evidence="1">
    <location>
        <begin position="85"/>
        <end position="154"/>
    </location>
</feature>
<accession>A0ABP8KRQ9</accession>
<dbReference type="InterPro" id="IPR032508">
    <property type="entry name" value="FecR_C"/>
</dbReference>
<sequence length="158" mass="17701">MVRSGQLLTQVLGTTFNVKYRRNANNIAVSLASGSVEIRQIGGKHNGQTARLIPGEQLVFTETNQAFTISPYDRDEVFGWQNGLLSFKKSSLADVVEKLENWYGVQIELKGKFPQANKAWQYSGSYENQSLANVLTGISFVKQFTFEINGKVVIMNFK</sequence>
<dbReference type="PANTHER" id="PTHR30273:SF2">
    <property type="entry name" value="PROTEIN FECR"/>
    <property type="match status" value="1"/>
</dbReference>
<dbReference type="InterPro" id="IPR012373">
    <property type="entry name" value="Ferrdict_sens_TM"/>
</dbReference>
<proteinExistence type="predicted"/>
<dbReference type="Gene3D" id="3.55.50.30">
    <property type="match status" value="1"/>
</dbReference>
<dbReference type="EMBL" id="BAABHB010000009">
    <property type="protein sequence ID" value="GAA4412827.1"/>
    <property type="molecule type" value="Genomic_DNA"/>
</dbReference>
<evidence type="ECO:0000313" key="3">
    <source>
        <dbReference type="Proteomes" id="UP001500936"/>
    </source>
</evidence>
<dbReference type="Pfam" id="PF16344">
    <property type="entry name" value="FecR_C"/>
    <property type="match status" value="1"/>
</dbReference>
<evidence type="ECO:0000259" key="1">
    <source>
        <dbReference type="Pfam" id="PF16344"/>
    </source>
</evidence>
<dbReference type="Gene3D" id="2.60.120.1440">
    <property type="match status" value="1"/>
</dbReference>
<keyword evidence="3" id="KW-1185">Reference proteome</keyword>